<comment type="caution">
    <text evidence="2">The sequence shown here is derived from an EMBL/GenBank/DDBJ whole genome shotgun (WGS) entry which is preliminary data.</text>
</comment>
<dbReference type="RefSeq" id="WP_194104501.1">
    <property type="nucleotide sequence ID" value="NZ_JADFFM010000001.1"/>
</dbReference>
<name>A0ABR9XCH0_9SPHI</name>
<feature type="domain" description="KaiB" evidence="1">
    <location>
        <begin position="23"/>
        <end position="104"/>
    </location>
</feature>
<evidence type="ECO:0000259" key="1">
    <source>
        <dbReference type="SMART" id="SM01248"/>
    </source>
</evidence>
<dbReference type="PANTHER" id="PTHR41709">
    <property type="entry name" value="KAIB-LIKE PROTEIN 1"/>
    <property type="match status" value="1"/>
</dbReference>
<keyword evidence="3" id="KW-1185">Reference proteome</keyword>
<dbReference type="InterPro" id="IPR036249">
    <property type="entry name" value="Thioredoxin-like_sf"/>
</dbReference>
<reference evidence="2 3" key="1">
    <citation type="submission" date="2020-10" db="EMBL/GenBank/DDBJ databases">
        <title>Mucilaginibacter mali sp. nov., isolated from rhizosphere soil of apple orchard.</title>
        <authorList>
            <person name="Lee J.-S."/>
            <person name="Kim H.S."/>
            <person name="Kim J.-S."/>
        </authorList>
    </citation>
    <scope>NUCLEOTIDE SEQUENCE [LARGE SCALE GENOMIC DNA]</scope>
    <source>
        <strain evidence="2 3">KCTC 23157</strain>
    </source>
</reference>
<dbReference type="SMART" id="SM01248">
    <property type="entry name" value="KaiB"/>
    <property type="match status" value="1"/>
</dbReference>
<dbReference type="Gene3D" id="3.40.30.10">
    <property type="entry name" value="Glutaredoxin"/>
    <property type="match status" value="1"/>
</dbReference>
<dbReference type="EMBL" id="JADFFM010000001">
    <property type="protein sequence ID" value="MBE9665088.1"/>
    <property type="molecule type" value="Genomic_DNA"/>
</dbReference>
<protein>
    <submittedName>
        <fullName evidence="2">Circadian clock KaiB family protein</fullName>
    </submittedName>
</protein>
<organism evidence="2 3">
    <name type="scientific">Mucilaginibacter boryungensis</name>
    <dbReference type="NCBI Taxonomy" id="768480"/>
    <lineage>
        <taxon>Bacteria</taxon>
        <taxon>Pseudomonadati</taxon>
        <taxon>Bacteroidota</taxon>
        <taxon>Sphingobacteriia</taxon>
        <taxon>Sphingobacteriales</taxon>
        <taxon>Sphingobacteriaceae</taxon>
        <taxon>Mucilaginibacter</taxon>
    </lineage>
</organism>
<accession>A0ABR9XCH0</accession>
<dbReference type="Proteomes" id="UP000632774">
    <property type="component" value="Unassembled WGS sequence"/>
</dbReference>
<dbReference type="PANTHER" id="PTHR41709:SF2">
    <property type="entry name" value="CIRCADIAN CLOCK PROTEIN KAIB2"/>
    <property type="match status" value="1"/>
</dbReference>
<evidence type="ECO:0000313" key="2">
    <source>
        <dbReference type="EMBL" id="MBE9665088.1"/>
    </source>
</evidence>
<dbReference type="SUPFAM" id="SSF52833">
    <property type="entry name" value="Thioredoxin-like"/>
    <property type="match status" value="1"/>
</dbReference>
<dbReference type="CDD" id="cd02978">
    <property type="entry name" value="KaiB_like"/>
    <property type="match status" value="1"/>
</dbReference>
<evidence type="ECO:0000313" key="3">
    <source>
        <dbReference type="Proteomes" id="UP000632774"/>
    </source>
</evidence>
<sequence length="106" mass="12075">MKAKTWMKQNNGTGQYDGMYLLRLYITGASPNSIRAVDNIKAFCEAHLKDNYQLEIIDVYQRPGIAEQEQIIALPLLIKKSPAPERRFIGDLSDTKKLLECFNVSL</sequence>
<proteinExistence type="predicted"/>
<gene>
    <name evidence="2" type="ORF">IRJ18_01860</name>
</gene>
<dbReference type="InterPro" id="IPR011649">
    <property type="entry name" value="KaiB_domain"/>
</dbReference>
<dbReference type="InterPro" id="IPR039022">
    <property type="entry name" value="KaiB-like"/>
</dbReference>
<dbReference type="Pfam" id="PF07689">
    <property type="entry name" value="KaiB"/>
    <property type="match status" value="1"/>
</dbReference>